<proteinExistence type="inferred from homology"/>
<evidence type="ECO:0008006" key="13">
    <source>
        <dbReference type="Google" id="ProtNLM"/>
    </source>
</evidence>
<dbReference type="Gene3D" id="2.40.160.10">
    <property type="entry name" value="Porin"/>
    <property type="match status" value="1"/>
</dbReference>
<feature type="compositionally biased region" description="Pro residues" evidence="10">
    <location>
        <begin position="165"/>
        <end position="174"/>
    </location>
</feature>
<evidence type="ECO:0000313" key="12">
    <source>
        <dbReference type="Proteomes" id="UP000320333"/>
    </source>
</evidence>
<feature type="region of interest" description="Disordered" evidence="10">
    <location>
        <begin position="128"/>
        <end position="178"/>
    </location>
</feature>
<evidence type="ECO:0000256" key="6">
    <source>
        <dbReference type="ARBA" id="ARBA00022787"/>
    </source>
</evidence>
<evidence type="ECO:0000313" key="11">
    <source>
        <dbReference type="EMBL" id="TPX77562.1"/>
    </source>
</evidence>
<dbReference type="GO" id="GO:0030150">
    <property type="term" value="P:protein import into mitochondrial matrix"/>
    <property type="evidence" value="ECO:0007669"/>
    <property type="project" value="InterPro"/>
</dbReference>
<accession>A0A507FMS9</accession>
<dbReference type="GO" id="GO:0005741">
    <property type="term" value="C:mitochondrial outer membrane"/>
    <property type="evidence" value="ECO:0007669"/>
    <property type="project" value="UniProtKB-SubCell"/>
</dbReference>
<dbReference type="Proteomes" id="UP000320333">
    <property type="component" value="Unassembled WGS sequence"/>
</dbReference>
<keyword evidence="6" id="KW-1000">Mitochondrion outer membrane</keyword>
<feature type="compositionally biased region" description="Low complexity" evidence="10">
    <location>
        <begin position="149"/>
        <end position="164"/>
    </location>
</feature>
<keyword evidence="8" id="KW-0496">Mitochondrion</keyword>
<dbReference type="Pfam" id="PF01459">
    <property type="entry name" value="Porin_3"/>
    <property type="match status" value="2"/>
</dbReference>
<sequence length="421" mass="44534">MAETTSVAHSILAPVAALADSVSDFKKRQKLACTGPFENLHRETKGVFPTLHLIQGAKFDVTSMMSQNFQVSHSFSWGASQQPPSYHFSAGYQAKKYLLHGQVDDQGNLSARGNYFWAYAPSTPALPHLEPHAHTEHQYDPNLPPHPTDAPVDPATSAAAAPAAQAPPTPPPFTKPSLTSKFQAQLTNTPGQSMVQYEHDWVGETCAINLKAINPNPLDAPAARTVGGPSTSTTGIFSVSGLQSITSSVSVGAEWVYTRLRPGAGESNTTVAVKWAPSSPGPVPAPPSLPAGFPSPYMPTNPADPHQVFAASYALSQGVAQASYWRRLNQRLEVAADVQMLITPNSLAGGPGRREGIASVGFKLDTVYATMRGMLDTMGRVSAVLEERMAPGLSFQVCGEIDYSKGGGGVGKVGLGFTLEA</sequence>
<dbReference type="OrthoDB" id="19656at2759"/>
<feature type="compositionally biased region" description="Basic and acidic residues" evidence="10">
    <location>
        <begin position="129"/>
        <end position="139"/>
    </location>
</feature>
<name>A0A507FMS9_9FUNG</name>
<dbReference type="PANTHER" id="PTHR10802">
    <property type="entry name" value="MITOCHONDRIAL IMPORT RECEPTOR SUBUNIT TOM40"/>
    <property type="match status" value="1"/>
</dbReference>
<dbReference type="GO" id="GO:0008320">
    <property type="term" value="F:protein transmembrane transporter activity"/>
    <property type="evidence" value="ECO:0007669"/>
    <property type="project" value="InterPro"/>
</dbReference>
<dbReference type="AlphaFoldDB" id="A0A507FMS9"/>
<evidence type="ECO:0000256" key="1">
    <source>
        <dbReference type="ARBA" id="ARBA00004374"/>
    </source>
</evidence>
<dbReference type="InterPro" id="IPR037930">
    <property type="entry name" value="Tom40"/>
</dbReference>
<comment type="caution">
    <text evidence="11">The sequence shown here is derived from an EMBL/GenBank/DDBJ whole genome shotgun (WGS) entry which is preliminary data.</text>
</comment>
<comment type="subcellular location">
    <subcellularLocation>
        <location evidence="1">Mitochondrion outer membrane</location>
        <topology evidence="1">Multi-pass membrane protein</topology>
    </subcellularLocation>
</comment>
<protein>
    <recommendedName>
        <fullName evidence="13">Mitochondrial distribution and morphology protein 10</fullName>
    </recommendedName>
</protein>
<keyword evidence="7" id="KW-0653">Protein transport</keyword>
<organism evidence="11 12">
    <name type="scientific">Chytriomyces confervae</name>
    <dbReference type="NCBI Taxonomy" id="246404"/>
    <lineage>
        <taxon>Eukaryota</taxon>
        <taxon>Fungi</taxon>
        <taxon>Fungi incertae sedis</taxon>
        <taxon>Chytridiomycota</taxon>
        <taxon>Chytridiomycota incertae sedis</taxon>
        <taxon>Chytridiomycetes</taxon>
        <taxon>Chytridiales</taxon>
        <taxon>Chytriomycetaceae</taxon>
        <taxon>Chytriomyces</taxon>
    </lineage>
</organism>
<dbReference type="InterPro" id="IPR023614">
    <property type="entry name" value="Porin_dom_sf"/>
</dbReference>
<dbReference type="STRING" id="246404.A0A507FMS9"/>
<keyword evidence="5" id="KW-0812">Transmembrane</keyword>
<evidence type="ECO:0000256" key="8">
    <source>
        <dbReference type="ARBA" id="ARBA00023128"/>
    </source>
</evidence>
<dbReference type="EMBL" id="QEAP01000018">
    <property type="protein sequence ID" value="TPX77562.1"/>
    <property type="molecule type" value="Genomic_DNA"/>
</dbReference>
<evidence type="ECO:0000256" key="9">
    <source>
        <dbReference type="ARBA" id="ARBA00023136"/>
    </source>
</evidence>
<evidence type="ECO:0000256" key="2">
    <source>
        <dbReference type="ARBA" id="ARBA00010510"/>
    </source>
</evidence>
<gene>
    <name evidence="11" type="ORF">CcCBS67573_g01147</name>
</gene>
<evidence type="ECO:0000256" key="5">
    <source>
        <dbReference type="ARBA" id="ARBA00022692"/>
    </source>
</evidence>
<dbReference type="CDD" id="cd07305">
    <property type="entry name" value="Porin3_Tom40"/>
    <property type="match status" value="1"/>
</dbReference>
<keyword evidence="9" id="KW-0472">Membrane</keyword>
<evidence type="ECO:0000256" key="7">
    <source>
        <dbReference type="ARBA" id="ARBA00022927"/>
    </source>
</evidence>
<keyword evidence="4" id="KW-1134">Transmembrane beta strand</keyword>
<evidence type="ECO:0000256" key="10">
    <source>
        <dbReference type="SAM" id="MobiDB-lite"/>
    </source>
</evidence>
<comment type="similarity">
    <text evidence="2">Belongs to the Tom40 family.</text>
</comment>
<evidence type="ECO:0000256" key="3">
    <source>
        <dbReference type="ARBA" id="ARBA00022448"/>
    </source>
</evidence>
<keyword evidence="3" id="KW-0813">Transport</keyword>
<evidence type="ECO:0000256" key="4">
    <source>
        <dbReference type="ARBA" id="ARBA00022452"/>
    </source>
</evidence>
<reference evidence="11 12" key="1">
    <citation type="journal article" date="2019" name="Sci. Rep.">
        <title>Comparative genomics of chytrid fungi reveal insights into the obligate biotrophic and pathogenic lifestyle of Synchytrium endobioticum.</title>
        <authorList>
            <person name="van de Vossenberg B.T.L.H."/>
            <person name="Warris S."/>
            <person name="Nguyen H.D.T."/>
            <person name="van Gent-Pelzer M.P.E."/>
            <person name="Joly D.L."/>
            <person name="van de Geest H.C."/>
            <person name="Bonants P.J.M."/>
            <person name="Smith D.S."/>
            <person name="Levesque C.A."/>
            <person name="van der Lee T.A.J."/>
        </authorList>
    </citation>
    <scope>NUCLEOTIDE SEQUENCE [LARGE SCALE GENOMIC DNA]</scope>
    <source>
        <strain evidence="11 12">CBS 675.73</strain>
    </source>
</reference>
<dbReference type="InterPro" id="IPR027246">
    <property type="entry name" value="Porin_Euk/Tom40"/>
</dbReference>
<keyword evidence="12" id="KW-1185">Reference proteome</keyword>